<accession>A0ABW4IN06</accession>
<sequence>MIELTVDATGPAGSRFAVSPLHDAVATRLPWGLRPERTADPWVARARRVLGRARLPLLSGLALDTGGYVPDFLSPHPSGPSPTVEEELERVRSTPPGRVMGESAAVARRPPGQ</sequence>
<reference evidence="3" key="1">
    <citation type="journal article" date="2019" name="Int. J. Syst. Evol. Microbiol.">
        <title>The Global Catalogue of Microorganisms (GCM) 10K type strain sequencing project: providing services to taxonomists for standard genome sequencing and annotation.</title>
        <authorList>
            <consortium name="The Broad Institute Genomics Platform"/>
            <consortium name="The Broad Institute Genome Sequencing Center for Infectious Disease"/>
            <person name="Wu L."/>
            <person name="Ma J."/>
        </authorList>
    </citation>
    <scope>NUCLEOTIDE SEQUENCE [LARGE SCALE GENOMIC DNA]</scope>
    <source>
        <strain evidence="3">CGMCC 1.12470</strain>
    </source>
</reference>
<dbReference type="EMBL" id="JBHUDX010000019">
    <property type="protein sequence ID" value="MFD1658072.1"/>
    <property type="molecule type" value="Genomic_DNA"/>
</dbReference>
<organism evidence="2 3">
    <name type="scientific">Streptomyces caeni</name>
    <dbReference type="NCBI Taxonomy" id="2307231"/>
    <lineage>
        <taxon>Bacteria</taxon>
        <taxon>Bacillati</taxon>
        <taxon>Actinomycetota</taxon>
        <taxon>Actinomycetes</taxon>
        <taxon>Kitasatosporales</taxon>
        <taxon>Streptomycetaceae</taxon>
        <taxon>Streptomyces</taxon>
    </lineage>
</organism>
<protein>
    <submittedName>
        <fullName evidence="2">Transcriptional regulator</fullName>
    </submittedName>
</protein>
<evidence type="ECO:0000256" key="1">
    <source>
        <dbReference type="SAM" id="MobiDB-lite"/>
    </source>
</evidence>
<gene>
    <name evidence="2" type="ORF">ACFSL4_07540</name>
</gene>
<feature type="non-terminal residue" evidence="2">
    <location>
        <position position="113"/>
    </location>
</feature>
<keyword evidence="3" id="KW-1185">Reference proteome</keyword>
<comment type="caution">
    <text evidence="2">The sequence shown here is derived from an EMBL/GenBank/DDBJ whole genome shotgun (WGS) entry which is preliminary data.</text>
</comment>
<proteinExistence type="predicted"/>
<feature type="region of interest" description="Disordered" evidence="1">
    <location>
        <begin position="72"/>
        <end position="113"/>
    </location>
</feature>
<evidence type="ECO:0000313" key="3">
    <source>
        <dbReference type="Proteomes" id="UP001597261"/>
    </source>
</evidence>
<evidence type="ECO:0000313" key="2">
    <source>
        <dbReference type="EMBL" id="MFD1658072.1"/>
    </source>
</evidence>
<dbReference type="Proteomes" id="UP001597261">
    <property type="component" value="Unassembled WGS sequence"/>
</dbReference>
<name>A0ABW4IN06_9ACTN</name>